<evidence type="ECO:0000313" key="1">
    <source>
        <dbReference type="EMBL" id="KLE08167.1"/>
    </source>
</evidence>
<proteinExistence type="predicted"/>
<dbReference type="PATRIC" id="fig|1447263.3.peg.2000"/>
<dbReference type="RefSeq" id="WP_046998774.1">
    <property type="nucleotide sequence ID" value="NZ_JAIW01000063.1"/>
</dbReference>
<protein>
    <submittedName>
        <fullName evidence="1">Uncharacterized protein</fullName>
    </submittedName>
</protein>
<sequence>MKNYIFYTQEGFTYDKSHKLTHNMQLLGTGKGNNIDEAFKNFKDEQSYLLHQDYDKVIAVQIVSSSIMNLRLKGI</sequence>
<dbReference type="EMBL" id="JAIW01000063">
    <property type="protein sequence ID" value="KLE08167.1"/>
    <property type="molecule type" value="Genomic_DNA"/>
</dbReference>
<dbReference type="AlphaFoldDB" id="A0A0G9KNP8"/>
<name>A0A0G9KNP8_9BACT</name>
<dbReference type="Proteomes" id="UP000035154">
    <property type="component" value="Unassembled WGS sequence"/>
</dbReference>
<accession>A0A0G9KNP8</accession>
<organism evidence="1 2">
    <name type="scientific">Aliarcobacter butzleri L355</name>
    <dbReference type="NCBI Taxonomy" id="1447263"/>
    <lineage>
        <taxon>Bacteria</taxon>
        <taxon>Pseudomonadati</taxon>
        <taxon>Campylobacterota</taxon>
        <taxon>Epsilonproteobacteria</taxon>
        <taxon>Campylobacterales</taxon>
        <taxon>Arcobacteraceae</taxon>
        <taxon>Aliarcobacter</taxon>
    </lineage>
</organism>
<evidence type="ECO:0000313" key="2">
    <source>
        <dbReference type="Proteomes" id="UP000035154"/>
    </source>
</evidence>
<reference evidence="1 2" key="1">
    <citation type="submission" date="2014-01" db="EMBL/GenBank/DDBJ databases">
        <title>Development of a Comparative Genomic Fingerprinting Assay for High Resolution Genotyping of Arcobacter butzleri.</title>
        <authorList>
            <person name="Webb A.L."/>
            <person name="Inglis G.D."/>
            <person name="Kruczkiewicz P."/>
            <person name="Selinger L.B."/>
            <person name="Taboada E.N."/>
        </authorList>
    </citation>
    <scope>NUCLEOTIDE SEQUENCE [LARGE SCALE GENOMIC DNA]</scope>
    <source>
        <strain evidence="1 2">L355</strain>
    </source>
</reference>
<gene>
    <name evidence="1" type="ORF">AF80_10255</name>
</gene>
<comment type="caution">
    <text evidence="1">The sequence shown here is derived from an EMBL/GenBank/DDBJ whole genome shotgun (WGS) entry which is preliminary data.</text>
</comment>